<dbReference type="AlphaFoldDB" id="A0A645DUZ7"/>
<comment type="caution">
    <text evidence="1">The sequence shown here is derived from an EMBL/GenBank/DDBJ whole genome shotgun (WGS) entry which is preliminary data.</text>
</comment>
<organism evidence="1">
    <name type="scientific">bioreactor metagenome</name>
    <dbReference type="NCBI Taxonomy" id="1076179"/>
    <lineage>
        <taxon>unclassified sequences</taxon>
        <taxon>metagenomes</taxon>
        <taxon>ecological metagenomes</taxon>
    </lineage>
</organism>
<gene>
    <name evidence="1" type="ORF">SDC9_139548</name>
</gene>
<protein>
    <submittedName>
        <fullName evidence="1">Uncharacterized protein</fullName>
    </submittedName>
</protein>
<name>A0A645DUZ7_9ZZZZ</name>
<proteinExistence type="predicted"/>
<accession>A0A645DUZ7</accession>
<dbReference type="EMBL" id="VSSQ01039353">
    <property type="protein sequence ID" value="MPM92413.1"/>
    <property type="molecule type" value="Genomic_DNA"/>
</dbReference>
<evidence type="ECO:0000313" key="1">
    <source>
        <dbReference type="EMBL" id="MPM92413.1"/>
    </source>
</evidence>
<sequence>MFHRHGFGHDWHTGDLAYFRHHLKGFFAQPLESIGGGARFECPTAQSMGAGFLHGQRGFDEQTAFFHGTWAGNEQHAIAAHGHPVQREGGILRDELT</sequence>
<reference evidence="1" key="1">
    <citation type="submission" date="2019-08" db="EMBL/GenBank/DDBJ databases">
        <authorList>
            <person name="Kucharzyk K."/>
            <person name="Murdoch R.W."/>
            <person name="Higgins S."/>
            <person name="Loffler F."/>
        </authorList>
    </citation>
    <scope>NUCLEOTIDE SEQUENCE</scope>
</reference>